<evidence type="ECO:0000313" key="2">
    <source>
        <dbReference type="Proteomes" id="UP001174677"/>
    </source>
</evidence>
<dbReference type="PANTHER" id="PTHR33116">
    <property type="entry name" value="REVERSE TRANSCRIPTASE ZINC-BINDING DOMAIN-CONTAINING PROTEIN-RELATED-RELATED"/>
    <property type="match status" value="1"/>
</dbReference>
<organism evidence="1 2">
    <name type="scientific">Hevea brasiliensis</name>
    <name type="common">Para rubber tree</name>
    <name type="synonym">Siphonia brasiliensis</name>
    <dbReference type="NCBI Taxonomy" id="3981"/>
    <lineage>
        <taxon>Eukaryota</taxon>
        <taxon>Viridiplantae</taxon>
        <taxon>Streptophyta</taxon>
        <taxon>Embryophyta</taxon>
        <taxon>Tracheophyta</taxon>
        <taxon>Spermatophyta</taxon>
        <taxon>Magnoliopsida</taxon>
        <taxon>eudicotyledons</taxon>
        <taxon>Gunneridae</taxon>
        <taxon>Pentapetalae</taxon>
        <taxon>rosids</taxon>
        <taxon>fabids</taxon>
        <taxon>Malpighiales</taxon>
        <taxon>Euphorbiaceae</taxon>
        <taxon>Crotonoideae</taxon>
        <taxon>Micrandreae</taxon>
        <taxon>Hevea</taxon>
    </lineage>
</organism>
<evidence type="ECO:0008006" key="3">
    <source>
        <dbReference type="Google" id="ProtNLM"/>
    </source>
</evidence>
<gene>
    <name evidence="1" type="ORF">P3X46_011097</name>
</gene>
<reference evidence="1" key="1">
    <citation type="journal article" date="2023" name="Plant Biotechnol. J.">
        <title>Chromosome-level wild Hevea brasiliensis genome provides new tools for genomic-assisted breeding and valuable loci to elevate rubber yield.</title>
        <authorList>
            <person name="Cheng H."/>
            <person name="Song X."/>
            <person name="Hu Y."/>
            <person name="Wu T."/>
            <person name="Yang Q."/>
            <person name="An Z."/>
            <person name="Feng S."/>
            <person name="Deng Z."/>
            <person name="Wu W."/>
            <person name="Zeng X."/>
            <person name="Tu M."/>
            <person name="Wang X."/>
            <person name="Huang H."/>
        </authorList>
    </citation>
    <scope>NUCLEOTIDE SEQUENCE</scope>
    <source>
        <strain evidence="1">MT/VB/25A 57/8</strain>
    </source>
</reference>
<dbReference type="PANTHER" id="PTHR33116:SF86">
    <property type="entry name" value="REVERSE TRANSCRIPTASE DOMAIN-CONTAINING PROTEIN"/>
    <property type="match status" value="1"/>
</dbReference>
<keyword evidence="2" id="KW-1185">Reference proteome</keyword>
<proteinExistence type="predicted"/>
<dbReference type="Proteomes" id="UP001174677">
    <property type="component" value="Chromosome 6"/>
</dbReference>
<protein>
    <recommendedName>
        <fullName evidence="3">Reverse transcriptase domain-containing protein</fullName>
    </recommendedName>
</protein>
<evidence type="ECO:0000313" key="1">
    <source>
        <dbReference type="EMBL" id="KAJ9179288.1"/>
    </source>
</evidence>
<dbReference type="EMBL" id="JARPOI010000006">
    <property type="protein sequence ID" value="KAJ9179288.1"/>
    <property type="molecule type" value="Genomic_DNA"/>
</dbReference>
<sequence>MHYIFFQATPAESFIIKHCLHLYECASRQQVNYGKSEILFSRNTKEEDQDAISGLLRVKKTREFSRYLGLLAVVGQNKKRGIQLWWKGCLLSRAIKEVLLKTVVQAIPNSLMSVFLLPLNICDAIKKLMNKNW</sequence>
<comment type="caution">
    <text evidence="1">The sequence shown here is derived from an EMBL/GenBank/DDBJ whole genome shotgun (WGS) entry which is preliminary data.</text>
</comment>
<name>A0ABQ9MKD9_HEVBR</name>
<accession>A0ABQ9MKD9</accession>